<feature type="region of interest" description="Disordered" evidence="3">
    <location>
        <begin position="444"/>
        <end position="466"/>
    </location>
</feature>
<dbReference type="GO" id="GO:0042995">
    <property type="term" value="C:cell projection"/>
    <property type="evidence" value="ECO:0007669"/>
    <property type="project" value="TreeGrafter"/>
</dbReference>
<dbReference type="Gene3D" id="3.90.190.10">
    <property type="entry name" value="Protein tyrosine phosphatase superfamily"/>
    <property type="match status" value="1"/>
</dbReference>
<dbReference type="GO" id="GO:0004725">
    <property type="term" value="F:protein tyrosine phosphatase activity"/>
    <property type="evidence" value="ECO:0007669"/>
    <property type="project" value="TreeGrafter"/>
</dbReference>
<name>A0A5C2SP66_9APHY</name>
<dbReference type="PANTHER" id="PTHR12305">
    <property type="entry name" value="PHOSPHATASE WITH HOMOLOGY TO TENSIN"/>
    <property type="match status" value="1"/>
</dbReference>
<dbReference type="GO" id="GO:0048870">
    <property type="term" value="P:cell motility"/>
    <property type="evidence" value="ECO:0007669"/>
    <property type="project" value="TreeGrafter"/>
</dbReference>
<dbReference type="GO" id="GO:0005634">
    <property type="term" value="C:nucleus"/>
    <property type="evidence" value="ECO:0007669"/>
    <property type="project" value="TreeGrafter"/>
</dbReference>
<dbReference type="InterPro" id="IPR029023">
    <property type="entry name" value="Tensin_phosphatase"/>
</dbReference>
<dbReference type="EC" id="3.1.3.67" evidence="1"/>
<evidence type="ECO:0000313" key="6">
    <source>
        <dbReference type="EMBL" id="RPD65613.1"/>
    </source>
</evidence>
<dbReference type="Pfam" id="PF22784">
    <property type="entry name" value="PTP-SAK"/>
    <property type="match status" value="1"/>
</dbReference>
<evidence type="ECO:0000313" key="7">
    <source>
        <dbReference type="Proteomes" id="UP000313359"/>
    </source>
</evidence>
<dbReference type="GO" id="GO:0046856">
    <property type="term" value="P:phosphatidylinositol dephosphorylation"/>
    <property type="evidence" value="ECO:0007669"/>
    <property type="project" value="TreeGrafter"/>
</dbReference>
<organism evidence="6 7">
    <name type="scientific">Lentinus tigrinus ALCF2SS1-6</name>
    <dbReference type="NCBI Taxonomy" id="1328759"/>
    <lineage>
        <taxon>Eukaryota</taxon>
        <taxon>Fungi</taxon>
        <taxon>Dikarya</taxon>
        <taxon>Basidiomycota</taxon>
        <taxon>Agaricomycotina</taxon>
        <taxon>Agaricomycetes</taxon>
        <taxon>Polyporales</taxon>
        <taxon>Polyporaceae</taxon>
        <taxon>Lentinus</taxon>
    </lineage>
</organism>
<dbReference type="GO" id="GO:0005829">
    <property type="term" value="C:cytosol"/>
    <property type="evidence" value="ECO:0007669"/>
    <property type="project" value="TreeGrafter"/>
</dbReference>
<dbReference type="GO" id="GO:0051896">
    <property type="term" value="P:regulation of phosphatidylinositol 3-kinase/protein kinase B signal transduction"/>
    <property type="evidence" value="ECO:0007669"/>
    <property type="project" value="TreeGrafter"/>
</dbReference>
<evidence type="ECO:0000256" key="1">
    <source>
        <dbReference type="ARBA" id="ARBA00013015"/>
    </source>
</evidence>
<feature type="region of interest" description="Disordered" evidence="3">
    <location>
        <begin position="201"/>
        <end position="226"/>
    </location>
</feature>
<dbReference type="SMART" id="SM01301">
    <property type="entry name" value="PTPlike_phytase"/>
    <property type="match status" value="1"/>
</dbReference>
<keyword evidence="7" id="KW-1185">Reference proteome</keyword>
<dbReference type="InterPro" id="IPR000387">
    <property type="entry name" value="Tyr_Pase_dom"/>
</dbReference>
<evidence type="ECO:0000259" key="5">
    <source>
        <dbReference type="PROSITE" id="PS51181"/>
    </source>
</evidence>
<gene>
    <name evidence="6" type="ORF">L227DRAFT_570904</name>
</gene>
<dbReference type="OrthoDB" id="5632at2759"/>
<dbReference type="PROSITE" id="PS51181">
    <property type="entry name" value="PPASE_TENSIN"/>
    <property type="match status" value="1"/>
</dbReference>
<evidence type="ECO:0000256" key="3">
    <source>
        <dbReference type="SAM" id="MobiDB-lite"/>
    </source>
</evidence>
<dbReference type="AlphaFoldDB" id="A0A5C2SP66"/>
<accession>A0A5C2SP66</accession>
<dbReference type="PROSITE" id="PS50056">
    <property type="entry name" value="TYR_PHOSPHATASE_2"/>
    <property type="match status" value="1"/>
</dbReference>
<dbReference type="STRING" id="1328759.A0A5C2SP66"/>
<proteinExistence type="predicted"/>
<dbReference type="EMBL" id="ML122252">
    <property type="protein sequence ID" value="RPD65613.1"/>
    <property type="molecule type" value="Genomic_DNA"/>
</dbReference>
<sequence>MTDYVRRLVSGKKARHKDDDLDVELDLAYITDQVIVMGYPASGIEGLYRNRREDAKKFLEHHHGKNYWVFNFCPIKENSYPASVFDGRVSRYPFPDHHAPPLAILPLIAREMRLWLDGSQDRVAVLHCKAGKGRSGTMACAYLLTLDVAPTAPRRSLTEKEKAKTRAEQVMNAMPVDEAAAEVIGATEQSSEDLVKLELTNGNGQEADTSTTATASEGKASMERNRTTNSLSHVLDLHTSRRMKRPSSPSAKLKQGVSIPSQRRWLYYWSLLLAHQAPPDFWSVDPKVLGRPEPKVRLTQIQVRMHELSGLKGNLVRAANALLENAGKNKIARGASPVWASLARYDDDFVQTLERWERHTRDESGAMGVRRKGADEMEGEAIADLFKDGRWDSKKMVRSFARMGTLKDEDIRKETSEEDGKVETLLLRPLTGDKWDSIRENIEADETAQGDHTSSTGAAKAGGLTEGEDTSLYDVTQTLKADGGVVLDAHREVRVKLYLGQVFLGWFWFIPTFHMHHPRGPGNESATLVLTRKELDFPVGIGANVIDVAVSMEWCSEAADVVSPPERVTSVEIAEGKGEPAGIASTLPVVATGEAGELTEAKQAAED</sequence>
<dbReference type="PANTHER" id="PTHR12305:SF81">
    <property type="entry name" value="PHOSPHATIDYLINOSITOL 3,4,5-TRISPHOSPHATE 3-PHOSPHATASE AND DUAL-SPECIFICITY PROTEIN PHOSPHATASE PTEN"/>
    <property type="match status" value="1"/>
</dbReference>
<reference evidence="6" key="1">
    <citation type="journal article" date="2018" name="Genome Biol. Evol.">
        <title>Genomics and development of Lentinus tigrinus, a white-rot wood-decaying mushroom with dimorphic fruiting bodies.</title>
        <authorList>
            <person name="Wu B."/>
            <person name="Xu Z."/>
            <person name="Knudson A."/>
            <person name="Carlson A."/>
            <person name="Chen N."/>
            <person name="Kovaka S."/>
            <person name="LaButti K."/>
            <person name="Lipzen A."/>
            <person name="Pennachio C."/>
            <person name="Riley R."/>
            <person name="Schakwitz W."/>
            <person name="Umezawa K."/>
            <person name="Ohm R.A."/>
            <person name="Grigoriev I.V."/>
            <person name="Nagy L.G."/>
            <person name="Gibbons J."/>
            <person name="Hibbett D."/>
        </authorList>
    </citation>
    <scope>NUCLEOTIDE SEQUENCE [LARGE SCALE GENOMIC DNA]</scope>
    <source>
        <strain evidence="6">ALCF2SS1-6</strain>
    </source>
</reference>
<keyword evidence="2" id="KW-0378">Hydrolase</keyword>
<dbReference type="GO" id="GO:0005886">
    <property type="term" value="C:plasma membrane"/>
    <property type="evidence" value="ECO:0007669"/>
    <property type="project" value="TreeGrafter"/>
</dbReference>
<feature type="domain" description="Phosphatase tensin-type" evidence="5">
    <location>
        <begin position="16"/>
        <end position="276"/>
    </location>
</feature>
<dbReference type="SUPFAM" id="SSF52799">
    <property type="entry name" value="(Phosphotyrosine protein) phosphatases II"/>
    <property type="match status" value="1"/>
</dbReference>
<dbReference type="InterPro" id="IPR057023">
    <property type="entry name" value="PTP-SAK"/>
</dbReference>
<dbReference type="PROSITE" id="PS00383">
    <property type="entry name" value="TYR_PHOSPHATASE_1"/>
    <property type="match status" value="1"/>
</dbReference>
<feature type="domain" description="Tyrosine specific protein phosphatases" evidence="4">
    <location>
        <begin position="102"/>
        <end position="148"/>
    </location>
</feature>
<dbReference type="InterPro" id="IPR051281">
    <property type="entry name" value="Dual-spec_lipid-protein_phosph"/>
</dbReference>
<dbReference type="InterPro" id="IPR029021">
    <property type="entry name" value="Prot-tyrosine_phosphatase-like"/>
</dbReference>
<dbReference type="GO" id="GO:0016314">
    <property type="term" value="F:phosphatidylinositol-3,4,5-trisphosphate 3-phosphatase activity"/>
    <property type="evidence" value="ECO:0007669"/>
    <property type="project" value="UniProtKB-EC"/>
</dbReference>
<dbReference type="InterPro" id="IPR016130">
    <property type="entry name" value="Tyr_Pase_AS"/>
</dbReference>
<dbReference type="GO" id="GO:0043491">
    <property type="term" value="P:phosphatidylinositol 3-kinase/protein kinase B signal transduction"/>
    <property type="evidence" value="ECO:0007669"/>
    <property type="project" value="TreeGrafter"/>
</dbReference>
<dbReference type="Proteomes" id="UP000313359">
    <property type="component" value="Unassembled WGS sequence"/>
</dbReference>
<evidence type="ECO:0000256" key="2">
    <source>
        <dbReference type="ARBA" id="ARBA00022801"/>
    </source>
</evidence>
<protein>
    <recommendedName>
        <fullName evidence="1">phosphatidylinositol-3,4,5-trisphosphate 3-phosphatase</fullName>
        <ecNumber evidence="1">3.1.3.67</ecNumber>
    </recommendedName>
</protein>
<evidence type="ECO:0000259" key="4">
    <source>
        <dbReference type="PROSITE" id="PS50056"/>
    </source>
</evidence>